<dbReference type="CTD" id="20252490"/>
<dbReference type="STRING" id="225164.V4ADG1"/>
<dbReference type="AlphaFoldDB" id="V4ADG1"/>
<feature type="non-terminal residue" evidence="2">
    <location>
        <position position="90"/>
    </location>
</feature>
<dbReference type="RefSeq" id="XP_009056147.1">
    <property type="nucleotide sequence ID" value="XM_009057899.1"/>
</dbReference>
<evidence type="ECO:0000313" key="2">
    <source>
        <dbReference type="EMBL" id="ESO93165.1"/>
    </source>
</evidence>
<dbReference type="PANTHER" id="PTHR45749">
    <property type="match status" value="1"/>
</dbReference>
<dbReference type="InterPro" id="IPR012337">
    <property type="entry name" value="RNaseH-like_sf"/>
</dbReference>
<keyword evidence="3" id="KW-1185">Reference proteome</keyword>
<proteinExistence type="predicted"/>
<feature type="non-terminal residue" evidence="2">
    <location>
        <position position="1"/>
    </location>
</feature>
<dbReference type="EMBL" id="KB201964">
    <property type="protein sequence ID" value="ESO93165.1"/>
    <property type="molecule type" value="Genomic_DNA"/>
</dbReference>
<protein>
    <recommendedName>
        <fullName evidence="1">HAT C-terminal dimerisation domain-containing protein</fullName>
    </recommendedName>
</protein>
<dbReference type="KEGG" id="lgi:LOTGIDRAFT_80925"/>
<dbReference type="Pfam" id="PF05699">
    <property type="entry name" value="Dimer_Tnp_hAT"/>
    <property type="match status" value="1"/>
</dbReference>
<sequence>DVLPFIIQNTMETAFPNLTILYKIFLTIPVSSAASERSLSRLKLIKNYLRSTMAEVRLSNLSLINIERNFAKDVDFDKVIQTFSMMKKRR</sequence>
<evidence type="ECO:0000259" key="1">
    <source>
        <dbReference type="Pfam" id="PF05699"/>
    </source>
</evidence>
<feature type="domain" description="HAT C-terminal dimerisation" evidence="1">
    <location>
        <begin position="10"/>
        <end position="69"/>
    </location>
</feature>
<organism evidence="2 3">
    <name type="scientific">Lottia gigantea</name>
    <name type="common">Giant owl limpet</name>
    <dbReference type="NCBI Taxonomy" id="225164"/>
    <lineage>
        <taxon>Eukaryota</taxon>
        <taxon>Metazoa</taxon>
        <taxon>Spiralia</taxon>
        <taxon>Lophotrochozoa</taxon>
        <taxon>Mollusca</taxon>
        <taxon>Gastropoda</taxon>
        <taxon>Patellogastropoda</taxon>
        <taxon>Lottioidea</taxon>
        <taxon>Lottiidae</taxon>
        <taxon>Lottia</taxon>
    </lineage>
</organism>
<dbReference type="SUPFAM" id="SSF53098">
    <property type="entry name" value="Ribonuclease H-like"/>
    <property type="match status" value="1"/>
</dbReference>
<accession>V4ADG1</accession>
<dbReference type="OrthoDB" id="10037933at2759"/>
<dbReference type="PANTHER" id="PTHR45749:SF37">
    <property type="entry name" value="OS05G0311600 PROTEIN"/>
    <property type="match status" value="1"/>
</dbReference>
<dbReference type="OMA" id="MFFLQMA"/>
<dbReference type="Proteomes" id="UP000030746">
    <property type="component" value="Unassembled WGS sequence"/>
</dbReference>
<dbReference type="GO" id="GO:0046983">
    <property type="term" value="F:protein dimerization activity"/>
    <property type="evidence" value="ECO:0007669"/>
    <property type="project" value="InterPro"/>
</dbReference>
<name>V4ADG1_LOTGI</name>
<dbReference type="GeneID" id="20252490"/>
<dbReference type="InterPro" id="IPR008906">
    <property type="entry name" value="HATC_C_dom"/>
</dbReference>
<evidence type="ECO:0000313" key="3">
    <source>
        <dbReference type="Proteomes" id="UP000030746"/>
    </source>
</evidence>
<reference evidence="2 3" key="1">
    <citation type="journal article" date="2013" name="Nature">
        <title>Insights into bilaterian evolution from three spiralian genomes.</title>
        <authorList>
            <person name="Simakov O."/>
            <person name="Marletaz F."/>
            <person name="Cho S.J."/>
            <person name="Edsinger-Gonzales E."/>
            <person name="Havlak P."/>
            <person name="Hellsten U."/>
            <person name="Kuo D.H."/>
            <person name="Larsson T."/>
            <person name="Lv J."/>
            <person name="Arendt D."/>
            <person name="Savage R."/>
            <person name="Osoegawa K."/>
            <person name="de Jong P."/>
            <person name="Grimwood J."/>
            <person name="Chapman J.A."/>
            <person name="Shapiro H."/>
            <person name="Aerts A."/>
            <person name="Otillar R.P."/>
            <person name="Terry A.Y."/>
            <person name="Boore J.L."/>
            <person name="Grigoriev I.V."/>
            <person name="Lindberg D.R."/>
            <person name="Seaver E.C."/>
            <person name="Weisblat D.A."/>
            <person name="Putnam N.H."/>
            <person name="Rokhsar D.S."/>
        </authorList>
    </citation>
    <scope>NUCLEOTIDE SEQUENCE [LARGE SCALE GENOMIC DNA]</scope>
</reference>
<gene>
    <name evidence="2" type="ORF">LOTGIDRAFT_80925</name>
</gene>